<protein>
    <submittedName>
        <fullName evidence="2">AAA family ATPase</fullName>
    </submittedName>
</protein>
<feature type="domain" description="SF4 helicase" evidence="1">
    <location>
        <begin position="176"/>
        <end position="406"/>
    </location>
</feature>
<dbReference type="InterPro" id="IPR027417">
    <property type="entry name" value="P-loop_NTPase"/>
</dbReference>
<name>A0ABX8FFY6_9BACI</name>
<dbReference type="RefSeq" id="WP_214478310.1">
    <property type="nucleotide sequence ID" value="NZ_CP071709.1"/>
</dbReference>
<evidence type="ECO:0000313" key="3">
    <source>
        <dbReference type="Proteomes" id="UP000679247"/>
    </source>
</evidence>
<dbReference type="SUPFAM" id="SSF52540">
    <property type="entry name" value="P-loop containing nucleoside triphosphate hydrolases"/>
    <property type="match status" value="1"/>
</dbReference>
<reference evidence="2 3" key="1">
    <citation type="submission" date="2021-03" db="EMBL/GenBank/DDBJ databases">
        <title>The first data on the complete genome of the tetrodotoxin-producing bacterium.</title>
        <authorList>
            <person name="Melnikova D.I."/>
            <person name="Nijland R."/>
            <person name="Magarlamov T.Y."/>
        </authorList>
    </citation>
    <scope>NUCLEOTIDE SEQUENCE [LARGE SCALE GENOMIC DNA]</scope>
    <source>
        <strain evidence="2 3">1839</strain>
    </source>
</reference>
<dbReference type="Pfam" id="PF03796">
    <property type="entry name" value="DnaB_C"/>
    <property type="match status" value="1"/>
</dbReference>
<evidence type="ECO:0000259" key="1">
    <source>
        <dbReference type="Pfam" id="PF03796"/>
    </source>
</evidence>
<dbReference type="Proteomes" id="UP000679247">
    <property type="component" value="Chromosome"/>
</dbReference>
<sequence>MQYGALLLSKVIDANDPSALTRFNIDERDLPSASERQAYRFIRDYAERNRGQAPSYATVAAEVPGFESWYAPQINDSYDHLTRQIKSYAAKQEIIAMVNGTEEEIEKNRDSWLSRTLNENSDGVEVLKLLREKAEQAIIRTSVRSKVGTDVKADGLSFLDEYRKRKAGESFKIWRSKFAKINEQIGGYLSGNMYTWYGRSGRGKSVFTMEEIIEAAAQGANVLVWAMEMSRFEWMARAYSSISARAGVAVDKVNGVDYEVGFENKQLITGGLTEEFEAGLEVFLLRMSEGEYLPGNITVRAADDVDFYKRDIRQLEADIQATNADVVLVDPIYLMDYEANTSKVAGGDVANTSKRLRRLAGQTGVTLHIITQAEEVRDDTDEDGNRELRPPKRAEIKKTKAVLEDATNTFGIDTLDGSGLIEIGKGRNGGEGTQVEVLYLPNFGIVREIDTGVAVASHFDF</sequence>
<organism evidence="2 3">
    <name type="scientific">Cytobacillus gottheilii</name>
    <dbReference type="NCBI Taxonomy" id="859144"/>
    <lineage>
        <taxon>Bacteria</taxon>
        <taxon>Bacillati</taxon>
        <taxon>Bacillota</taxon>
        <taxon>Bacilli</taxon>
        <taxon>Bacillales</taxon>
        <taxon>Bacillaceae</taxon>
        <taxon>Cytobacillus</taxon>
    </lineage>
</organism>
<dbReference type="EMBL" id="CP071709">
    <property type="protein sequence ID" value="QVY62946.1"/>
    <property type="molecule type" value="Genomic_DNA"/>
</dbReference>
<dbReference type="Gene3D" id="3.40.50.300">
    <property type="entry name" value="P-loop containing nucleotide triphosphate hydrolases"/>
    <property type="match status" value="1"/>
</dbReference>
<gene>
    <name evidence="2" type="ORF">J1899_07850</name>
</gene>
<proteinExistence type="predicted"/>
<keyword evidence="3" id="KW-1185">Reference proteome</keyword>
<accession>A0ABX8FFY6</accession>
<evidence type="ECO:0000313" key="2">
    <source>
        <dbReference type="EMBL" id="QVY62946.1"/>
    </source>
</evidence>
<dbReference type="InterPro" id="IPR007694">
    <property type="entry name" value="DNA_helicase_DnaB-like_C"/>
</dbReference>